<organism evidence="1">
    <name type="scientific">mine drainage metagenome</name>
    <dbReference type="NCBI Taxonomy" id="410659"/>
    <lineage>
        <taxon>unclassified sequences</taxon>
        <taxon>metagenomes</taxon>
        <taxon>ecological metagenomes</taxon>
    </lineage>
</organism>
<dbReference type="SUPFAM" id="SSF55718">
    <property type="entry name" value="SCP-like"/>
    <property type="match status" value="1"/>
</dbReference>
<reference evidence="1" key="1">
    <citation type="submission" date="2013-08" db="EMBL/GenBank/DDBJ databases">
        <authorList>
            <person name="Mendez C."/>
            <person name="Richter M."/>
            <person name="Ferrer M."/>
            <person name="Sanchez J."/>
        </authorList>
    </citation>
    <scope>NUCLEOTIDE SEQUENCE</scope>
</reference>
<comment type="caution">
    <text evidence="1">The sequence shown here is derived from an EMBL/GenBank/DDBJ whole genome shotgun (WGS) entry which is preliminary data.</text>
</comment>
<dbReference type="InterPro" id="IPR036527">
    <property type="entry name" value="SCP2_sterol-bd_dom_sf"/>
</dbReference>
<gene>
    <name evidence="1" type="ORF">B1A_18976</name>
</gene>
<dbReference type="EMBL" id="AUZX01014001">
    <property type="protein sequence ID" value="EQD33544.1"/>
    <property type="molecule type" value="Genomic_DNA"/>
</dbReference>
<dbReference type="Gene3D" id="3.30.1050.10">
    <property type="entry name" value="SCP2 sterol-binding domain"/>
    <property type="match status" value="1"/>
</dbReference>
<accession>T0ZXY9</accession>
<evidence type="ECO:0008006" key="2">
    <source>
        <dbReference type="Google" id="ProtNLM"/>
    </source>
</evidence>
<name>T0ZXY9_9ZZZZ</name>
<reference evidence="1" key="2">
    <citation type="journal article" date="2014" name="ISME J.">
        <title>Microbial stratification in low pH oxic and suboxic macroscopic growths along an acid mine drainage.</title>
        <authorList>
            <person name="Mendez-Garcia C."/>
            <person name="Mesa V."/>
            <person name="Sprenger R.R."/>
            <person name="Richter M."/>
            <person name="Diez M.S."/>
            <person name="Solano J."/>
            <person name="Bargiela R."/>
            <person name="Golyshina O.V."/>
            <person name="Manteca A."/>
            <person name="Ramos J.L."/>
            <person name="Gallego J.R."/>
            <person name="Llorente I."/>
            <person name="Martins Dos Santos V.A."/>
            <person name="Jensen O.N."/>
            <person name="Pelaez A.I."/>
            <person name="Sanchez J."/>
            <person name="Ferrer M."/>
        </authorList>
    </citation>
    <scope>NUCLEOTIDE SEQUENCE</scope>
</reference>
<dbReference type="AlphaFoldDB" id="T0ZXY9"/>
<evidence type="ECO:0000313" key="1">
    <source>
        <dbReference type="EMBL" id="EQD33544.1"/>
    </source>
</evidence>
<proteinExistence type="predicted"/>
<protein>
    <recommendedName>
        <fullName evidence="2">SCP2 domain-containing protein</fullName>
    </recommendedName>
</protein>
<sequence length="128" mass="14435">MEKYPFLSPEWIERVRDIRQAYSVQSDTPSVDVAIRMNQIVTDVPFGDSEVKIYIDSSEGFIDIELGELEDAEITIRIDYETAKSIFVDLDFQVAMTAFMAGKIRVTGDFTKLIALQSAFSPESLSPN</sequence>
<feature type="non-terminal residue" evidence="1">
    <location>
        <position position="128"/>
    </location>
</feature>